<dbReference type="SUPFAM" id="SSF53955">
    <property type="entry name" value="Lysozyme-like"/>
    <property type="match status" value="1"/>
</dbReference>
<protein>
    <recommendedName>
        <fullName evidence="3">Glycoside hydrolase family 19 catalytic domain-containing protein</fullName>
    </recommendedName>
</protein>
<proteinExistence type="predicted"/>
<keyword evidence="1" id="KW-0611">Plant defense</keyword>
<evidence type="ECO:0000313" key="5">
    <source>
        <dbReference type="Proteomes" id="UP000284702"/>
    </source>
</evidence>
<dbReference type="Proteomes" id="UP000284702">
    <property type="component" value="Unassembled WGS sequence"/>
</dbReference>
<feature type="domain" description="Glycoside hydrolase family 19 catalytic" evidence="3">
    <location>
        <begin position="162"/>
        <end position="219"/>
    </location>
</feature>
<organism evidence="4 5">
    <name type="scientific">Aphanomyces astaci</name>
    <name type="common">Crayfish plague agent</name>
    <dbReference type="NCBI Taxonomy" id="112090"/>
    <lineage>
        <taxon>Eukaryota</taxon>
        <taxon>Sar</taxon>
        <taxon>Stramenopiles</taxon>
        <taxon>Oomycota</taxon>
        <taxon>Saprolegniomycetes</taxon>
        <taxon>Saprolegniales</taxon>
        <taxon>Verrucalvaceae</taxon>
        <taxon>Aphanomyces</taxon>
    </lineage>
</organism>
<accession>A0A425D9Q3</accession>
<dbReference type="EMBL" id="MZMZ02002395">
    <property type="protein sequence ID" value="RQM26048.1"/>
    <property type="molecule type" value="Genomic_DNA"/>
</dbReference>
<gene>
    <name evidence="4" type="ORF">B5M09_012121</name>
</gene>
<dbReference type="PANTHER" id="PTHR22595">
    <property type="entry name" value="CHITINASE-RELATED"/>
    <property type="match status" value="1"/>
</dbReference>
<keyword evidence="5" id="KW-1185">Reference proteome</keyword>
<dbReference type="FunFam" id="3.30.20.10:FF:000001">
    <property type="entry name" value="Endochitinase (Chitinase)"/>
    <property type="match status" value="1"/>
</dbReference>
<dbReference type="CDD" id="cd00325">
    <property type="entry name" value="chitinase_GH19"/>
    <property type="match status" value="1"/>
</dbReference>
<comment type="caution">
    <text evidence="4">The sequence shown here is derived from an EMBL/GenBank/DDBJ whole genome shotgun (WGS) entry which is preliminary data.</text>
</comment>
<dbReference type="Gene3D" id="3.30.20.10">
    <property type="entry name" value="Endochitinase, domain 2"/>
    <property type="match status" value="1"/>
</dbReference>
<dbReference type="GO" id="GO:0006952">
    <property type="term" value="P:defense response"/>
    <property type="evidence" value="ECO:0007669"/>
    <property type="project" value="UniProtKB-KW"/>
</dbReference>
<evidence type="ECO:0000256" key="1">
    <source>
        <dbReference type="ARBA" id="ARBA00022821"/>
    </source>
</evidence>
<dbReference type="InterPro" id="IPR000726">
    <property type="entry name" value="Glyco_hydro_19_cat"/>
</dbReference>
<reference evidence="4" key="1">
    <citation type="submission" date="2018-07" db="EMBL/GenBank/DDBJ databases">
        <title>Annotation of Aphanomyces astaci genome assembly.</title>
        <authorList>
            <person name="Studholme D.J."/>
        </authorList>
    </citation>
    <scope>NUCLEOTIDE SEQUENCE [LARGE SCALE GENOMIC DNA]</scope>
    <source>
        <strain evidence="4">Pc</strain>
    </source>
</reference>
<dbReference type="GO" id="GO:0016998">
    <property type="term" value="P:cell wall macromolecule catabolic process"/>
    <property type="evidence" value="ECO:0007669"/>
    <property type="project" value="InterPro"/>
</dbReference>
<evidence type="ECO:0000313" key="4">
    <source>
        <dbReference type="EMBL" id="RQM26048.1"/>
    </source>
</evidence>
<dbReference type="VEuPathDB" id="FungiDB:H257_17734"/>
<keyword evidence="2" id="KW-1015">Disulfide bond</keyword>
<dbReference type="AlphaFoldDB" id="A0A425D9Q3"/>
<dbReference type="GO" id="GO:0004568">
    <property type="term" value="F:chitinase activity"/>
    <property type="evidence" value="ECO:0007669"/>
    <property type="project" value="InterPro"/>
</dbReference>
<sequence>MCDGKFGVCGDPYSGASESRNRRRLQDVPHQHRENVIGACYASGFTVDLQVQLTANHKGYFNLAKDNFGTPSTCTSATRVAPLLHQLRQPHHNTYPSHPNLCSCHDHWVPLTHPCYLYHQTYHLAQHFSQTYCERLVRHCNTCHYGPTNACFIGLTATHCAEINKSTMCQQPPEYPCAAGKQFFGRGPIQLSWNYNYEDFGKAVNLDLVASPELVATDYDLVWWMVLER</sequence>
<name>A0A425D9Q3_APHAT</name>
<dbReference type="InterPro" id="IPR023346">
    <property type="entry name" value="Lysozyme-like_dom_sf"/>
</dbReference>
<dbReference type="GO" id="GO:0006032">
    <property type="term" value="P:chitin catabolic process"/>
    <property type="evidence" value="ECO:0007669"/>
    <property type="project" value="InterPro"/>
</dbReference>
<evidence type="ECO:0000259" key="3">
    <source>
        <dbReference type="Pfam" id="PF00182"/>
    </source>
</evidence>
<dbReference type="PANTHER" id="PTHR22595:SF79">
    <property type="entry name" value="CHITINASE 12"/>
    <property type="match status" value="1"/>
</dbReference>
<evidence type="ECO:0000256" key="2">
    <source>
        <dbReference type="ARBA" id="ARBA00023157"/>
    </source>
</evidence>
<dbReference type="Pfam" id="PF00182">
    <property type="entry name" value="Glyco_hydro_19"/>
    <property type="match status" value="1"/>
</dbReference>